<dbReference type="InterPro" id="IPR011990">
    <property type="entry name" value="TPR-like_helical_dom_sf"/>
</dbReference>
<sequence>MKKIATLGSGLSFLIGVPILLLVFRLTVSRALRLIVDSAQLRDSAQVIFGIAVLVLWFAWLWGATAVTIDVFRTWGNRRSLAITSISHRASLLFVVALWSVLFAQRATTASAEQVDTHLIEVKNSELEVVTSSFNPIPMALATSALLIAAIIGRVEYLKLRQLRGASTWQRVQPLSRRSQFALGNLMTRESLQNVKPVQLAILQLQARECSPKVAIVEPNGETRTLLESPQAAGPVLAYVPLGLTGGSVVLIALHRGSCLDIVADNIALAESASRHVIAAAQLLAVDGSCPANIVRDADSAIEPNAVTIRILQQSQSNERLELTENGWMLFPTCTPLSVFGMSIEESTEIEELLEDVKQPLTPVVESTPYVINEWSICVRLLGPVGVQTKEGNDIQFEKSKALELLAWISTHRERPTRVAARTALWEMNVQDATFNNIVSDLRRGLSRSAKDNSEILLRTFSDNLSLLDTVITDADILERAVHQAHQEMNEEAADSLRQALIYVRDLPFAGTRYLWPDTEGITSRLVLTAITAAILLAEHCLERADIDGVFWATGQGLKVLRGHEELIALRMRAFAARGDFAGIESEWSSYERTVRRDRHFGSILSPSLREVHQGLIA</sequence>
<proteinExistence type="predicted"/>
<accession>A0A6J6L1H7</accession>
<dbReference type="Gene3D" id="1.25.40.10">
    <property type="entry name" value="Tetratricopeptide repeat domain"/>
    <property type="match status" value="1"/>
</dbReference>
<feature type="transmembrane region" description="Helical" evidence="1">
    <location>
        <begin position="81"/>
        <end position="102"/>
    </location>
</feature>
<reference evidence="2" key="1">
    <citation type="submission" date="2020-05" db="EMBL/GenBank/DDBJ databases">
        <authorList>
            <person name="Chiriac C."/>
            <person name="Salcher M."/>
            <person name="Ghai R."/>
            <person name="Kavagutti S V."/>
        </authorList>
    </citation>
    <scope>NUCLEOTIDE SEQUENCE</scope>
</reference>
<feature type="transmembrane region" description="Helical" evidence="1">
    <location>
        <begin position="47"/>
        <end position="69"/>
    </location>
</feature>
<gene>
    <name evidence="2" type="ORF">UFOPK2166_01084</name>
</gene>
<feature type="transmembrane region" description="Helical" evidence="1">
    <location>
        <begin position="137"/>
        <end position="155"/>
    </location>
</feature>
<protein>
    <submittedName>
        <fullName evidence="2">Unannotated protein</fullName>
    </submittedName>
</protein>
<evidence type="ECO:0000313" key="2">
    <source>
        <dbReference type="EMBL" id="CAB4655810.1"/>
    </source>
</evidence>
<name>A0A6J6L1H7_9ZZZZ</name>
<dbReference type="GO" id="GO:0003677">
    <property type="term" value="F:DNA binding"/>
    <property type="evidence" value="ECO:0007669"/>
    <property type="project" value="TreeGrafter"/>
</dbReference>
<dbReference type="InterPro" id="IPR051677">
    <property type="entry name" value="AfsR-DnrI-RedD_regulator"/>
</dbReference>
<organism evidence="2">
    <name type="scientific">freshwater metagenome</name>
    <dbReference type="NCBI Taxonomy" id="449393"/>
    <lineage>
        <taxon>unclassified sequences</taxon>
        <taxon>metagenomes</taxon>
        <taxon>ecological metagenomes</taxon>
    </lineage>
</organism>
<dbReference type="EMBL" id="CAEZWB010000167">
    <property type="protein sequence ID" value="CAB4655810.1"/>
    <property type="molecule type" value="Genomic_DNA"/>
</dbReference>
<evidence type="ECO:0000256" key="1">
    <source>
        <dbReference type="SAM" id="Phobius"/>
    </source>
</evidence>
<dbReference type="PANTHER" id="PTHR35807:SF1">
    <property type="entry name" value="TRANSCRIPTIONAL REGULATOR REDD"/>
    <property type="match status" value="1"/>
</dbReference>
<dbReference type="InterPro" id="IPR036388">
    <property type="entry name" value="WH-like_DNA-bd_sf"/>
</dbReference>
<keyword evidence="1" id="KW-0472">Membrane</keyword>
<dbReference type="AlphaFoldDB" id="A0A6J6L1H7"/>
<keyword evidence="1" id="KW-1133">Transmembrane helix</keyword>
<keyword evidence="1" id="KW-0812">Transmembrane</keyword>
<dbReference type="GO" id="GO:0006355">
    <property type="term" value="P:regulation of DNA-templated transcription"/>
    <property type="evidence" value="ECO:0007669"/>
    <property type="project" value="TreeGrafter"/>
</dbReference>
<dbReference type="Gene3D" id="1.10.10.10">
    <property type="entry name" value="Winged helix-like DNA-binding domain superfamily/Winged helix DNA-binding domain"/>
    <property type="match status" value="1"/>
</dbReference>
<dbReference type="PANTHER" id="PTHR35807">
    <property type="entry name" value="TRANSCRIPTIONAL REGULATOR REDD-RELATED"/>
    <property type="match status" value="1"/>
</dbReference>